<sequence length="45" mass="5288">MIIIKKHLIDVHTTLCKKEHSIINNYCTVLLFKAFILIHKNVKLV</sequence>
<dbReference type="EMBL" id="CP117523">
    <property type="protein sequence ID" value="WWD84009.1"/>
    <property type="molecule type" value="Genomic_DNA"/>
</dbReference>
<reference evidence="1 2" key="1">
    <citation type="journal article" date="2023" name="PLoS ONE">
        <title>Genome-based metabolic and phylogenomic analysis of three Terrisporobacter species.</title>
        <authorList>
            <person name="Boer T."/>
            <person name="Bengelsdorf F.R."/>
            <person name="Bomeke M."/>
            <person name="Daniel R."/>
            <person name="Poehlein A."/>
        </authorList>
    </citation>
    <scope>NUCLEOTIDE SEQUENCE [LARGE SCALE GENOMIC DNA]</scope>
    <source>
        <strain evidence="1 2">DSM 1288</strain>
    </source>
</reference>
<protein>
    <submittedName>
        <fullName evidence="1">Uncharacterized protein</fullName>
    </submittedName>
</protein>
<name>A0ABZ2EW35_9FIRM</name>
<evidence type="ECO:0000313" key="1">
    <source>
        <dbReference type="EMBL" id="WWD84009.1"/>
    </source>
</evidence>
<accession>A0ABZ2EW35</accession>
<organism evidence="1 2">
    <name type="scientific">Terrisporobacter glycolicus ATCC 14880 = DSM 1288</name>
    <dbReference type="NCBI Taxonomy" id="1121315"/>
    <lineage>
        <taxon>Bacteria</taxon>
        <taxon>Bacillati</taxon>
        <taxon>Bacillota</taxon>
        <taxon>Clostridia</taxon>
        <taxon>Peptostreptococcales</taxon>
        <taxon>Peptostreptococcaceae</taxon>
        <taxon>Terrisporobacter</taxon>
    </lineage>
</organism>
<gene>
    <name evidence="1" type="ORF">TEGL_24310</name>
</gene>
<proteinExistence type="predicted"/>
<dbReference type="Proteomes" id="UP001348492">
    <property type="component" value="Chromosome"/>
</dbReference>
<keyword evidence="2" id="KW-1185">Reference proteome</keyword>
<evidence type="ECO:0000313" key="2">
    <source>
        <dbReference type="Proteomes" id="UP001348492"/>
    </source>
</evidence>